<dbReference type="EMBL" id="OX459952">
    <property type="protein sequence ID" value="CAI9157850.1"/>
    <property type="molecule type" value="Genomic_DNA"/>
</dbReference>
<evidence type="ECO:0000313" key="2">
    <source>
        <dbReference type="Proteomes" id="UP001176941"/>
    </source>
</evidence>
<accession>A0ABN8YA40</accession>
<gene>
    <name evidence="1" type="ORF">MRATA1EN1_LOCUS6812</name>
</gene>
<dbReference type="Proteomes" id="UP001176941">
    <property type="component" value="Chromosome 16"/>
</dbReference>
<keyword evidence="2" id="KW-1185">Reference proteome</keyword>
<proteinExistence type="predicted"/>
<sequence length="122" mass="13559">MTCKKMQINEDSSEGPSALGRHEILASCGWMLVLRRLPYPPPRVFHMAPLAEKLRPKDCSCFPVPSSSHLQRPLWPIGSHKTWIPGSRHFLATLLSLLCAPWGWSMVLDSVHYGVRTAGLGG</sequence>
<evidence type="ECO:0000313" key="1">
    <source>
        <dbReference type="EMBL" id="CAI9157850.1"/>
    </source>
</evidence>
<organism evidence="1 2">
    <name type="scientific">Rangifer tarandus platyrhynchus</name>
    <name type="common">Svalbard reindeer</name>
    <dbReference type="NCBI Taxonomy" id="3082113"/>
    <lineage>
        <taxon>Eukaryota</taxon>
        <taxon>Metazoa</taxon>
        <taxon>Chordata</taxon>
        <taxon>Craniata</taxon>
        <taxon>Vertebrata</taxon>
        <taxon>Euteleostomi</taxon>
        <taxon>Mammalia</taxon>
        <taxon>Eutheria</taxon>
        <taxon>Laurasiatheria</taxon>
        <taxon>Artiodactyla</taxon>
        <taxon>Ruminantia</taxon>
        <taxon>Pecora</taxon>
        <taxon>Cervidae</taxon>
        <taxon>Odocoileinae</taxon>
        <taxon>Rangifer</taxon>
    </lineage>
</organism>
<protein>
    <submittedName>
        <fullName evidence="1">Uncharacterized protein</fullName>
    </submittedName>
</protein>
<name>A0ABN8YA40_RANTA</name>
<reference evidence="1" key="1">
    <citation type="submission" date="2023-04" db="EMBL/GenBank/DDBJ databases">
        <authorList>
            <consortium name="ELIXIR-Norway"/>
        </authorList>
    </citation>
    <scope>NUCLEOTIDE SEQUENCE [LARGE SCALE GENOMIC DNA]</scope>
</reference>